<keyword evidence="1" id="KW-0472">Membrane</keyword>
<name>A0A6C0HKK0_9ZZZZ</name>
<dbReference type="InterPro" id="IPR013320">
    <property type="entry name" value="ConA-like_dom_sf"/>
</dbReference>
<evidence type="ECO:0000313" key="2">
    <source>
        <dbReference type="EMBL" id="QHT81191.1"/>
    </source>
</evidence>
<organism evidence="2">
    <name type="scientific">viral metagenome</name>
    <dbReference type="NCBI Taxonomy" id="1070528"/>
    <lineage>
        <taxon>unclassified sequences</taxon>
        <taxon>metagenomes</taxon>
        <taxon>organismal metagenomes</taxon>
    </lineage>
</organism>
<keyword evidence="1" id="KW-0812">Transmembrane</keyword>
<dbReference type="AlphaFoldDB" id="A0A6C0HKK0"/>
<reference evidence="2" key="1">
    <citation type="journal article" date="2020" name="Nature">
        <title>Giant virus diversity and host interactions through global metagenomics.</title>
        <authorList>
            <person name="Schulz F."/>
            <person name="Roux S."/>
            <person name="Paez-Espino D."/>
            <person name="Jungbluth S."/>
            <person name="Walsh D.A."/>
            <person name="Denef V.J."/>
            <person name="McMahon K.D."/>
            <person name="Konstantinidis K.T."/>
            <person name="Eloe-Fadrosh E.A."/>
            <person name="Kyrpides N.C."/>
            <person name="Woyke T."/>
        </authorList>
    </citation>
    <scope>NUCLEOTIDE SEQUENCE</scope>
    <source>
        <strain evidence="2">GVMAG-M-3300023184-13</strain>
    </source>
</reference>
<accession>A0A6C0HKK0</accession>
<feature type="transmembrane region" description="Helical" evidence="1">
    <location>
        <begin position="6"/>
        <end position="25"/>
    </location>
</feature>
<protein>
    <submittedName>
        <fullName evidence="2">Uncharacterized protein</fullName>
    </submittedName>
</protein>
<proteinExistence type="predicted"/>
<dbReference type="SUPFAM" id="SSF49899">
    <property type="entry name" value="Concanavalin A-like lectins/glucanases"/>
    <property type="match status" value="1"/>
</dbReference>
<keyword evidence="1" id="KW-1133">Transmembrane helix</keyword>
<evidence type="ECO:0000256" key="1">
    <source>
        <dbReference type="SAM" id="Phobius"/>
    </source>
</evidence>
<sequence>MNIFFTIVIVLIVFCIIGVCFYYYYYTPKYANANTYALLLLSGPIQFTETFQQFMQISALISPRQTLYIPYLGYGLSFSWQMYIPVINDNKQWQSSNNQLKPIISINDSPQIGYHPRKNYISIVVKYNDTPYLAKFTELQYKQVKCQTWVKYTVVIASNSIILYENGNIVKSKILDSVPVIYDVGNKIKLGQLNHNCLAKFKNFYMYPYPLSFNEVQTI</sequence>
<dbReference type="EMBL" id="MN739979">
    <property type="protein sequence ID" value="QHT81191.1"/>
    <property type="molecule type" value="Genomic_DNA"/>
</dbReference>